<dbReference type="RefSeq" id="WP_324180602.1">
    <property type="nucleotide sequence ID" value="NZ_BAABAW010000006.1"/>
</dbReference>
<proteinExistence type="predicted"/>
<evidence type="ECO:0000313" key="1">
    <source>
        <dbReference type="EMBL" id="MEB3346574.1"/>
    </source>
</evidence>
<comment type="caution">
    <text evidence="1">The sequence shown here is derived from an EMBL/GenBank/DDBJ whole genome shotgun (WGS) entry which is preliminary data.</text>
</comment>
<keyword evidence="2" id="KW-1185">Reference proteome</keyword>
<reference evidence="1 2" key="1">
    <citation type="journal article" date="2013" name="Int. J. Syst. Evol. Microbiol.">
        <title>Aquimarina gracilis sp. nov., isolated from the gut microflora of a mussel, Mytilus coruscus, and emended description of Aquimarina spongiae.</title>
        <authorList>
            <person name="Park S.C."/>
            <person name="Choe H.N."/>
            <person name="Baik K.S."/>
            <person name="Seong C.N."/>
        </authorList>
    </citation>
    <scope>NUCLEOTIDE SEQUENCE [LARGE SCALE GENOMIC DNA]</scope>
    <source>
        <strain evidence="1 2">PSC32</strain>
    </source>
</reference>
<evidence type="ECO:0000313" key="2">
    <source>
        <dbReference type="Proteomes" id="UP001327027"/>
    </source>
</evidence>
<dbReference type="Proteomes" id="UP001327027">
    <property type="component" value="Unassembled WGS sequence"/>
</dbReference>
<name>A0ABU5ZXH1_9FLAO</name>
<organism evidence="1 2">
    <name type="scientific">Aquimarina gracilis</name>
    <dbReference type="NCBI Taxonomy" id="874422"/>
    <lineage>
        <taxon>Bacteria</taxon>
        <taxon>Pseudomonadati</taxon>
        <taxon>Bacteroidota</taxon>
        <taxon>Flavobacteriia</taxon>
        <taxon>Flavobacteriales</taxon>
        <taxon>Flavobacteriaceae</taxon>
        <taxon>Aquimarina</taxon>
    </lineage>
</organism>
<gene>
    <name evidence="1" type="ORF">U6A24_13935</name>
</gene>
<sequence>MFLKICNQLIFYFDDMPVGYSGTTLAKKLGIKEGNVILLYNHPKYYFDLFSDLPQGLIYKNEITPESCDFIHVFCATFTELEKVAGIYKSALKKDGMLWISWPKGTSKIETDLKREPIREYLISIGLVDVKVAAIDEDWSGLKFVYRLKDR</sequence>
<protein>
    <submittedName>
        <fullName evidence="1">DUF3052 domain-containing protein</fullName>
    </submittedName>
</protein>
<accession>A0ABU5ZXH1</accession>
<dbReference type="EMBL" id="JAYKLX010000006">
    <property type="protein sequence ID" value="MEB3346574.1"/>
    <property type="molecule type" value="Genomic_DNA"/>
</dbReference>